<reference evidence="9 10" key="1">
    <citation type="journal article" date="2015" name="Sci. Rep.">
        <title>The genome of Leishmania panamensis: insights into genomics of the L. (Viannia) subgenus.</title>
        <authorList>
            <person name="Llanes A."/>
            <person name="Restrepo C.M."/>
            <person name="Vecchio G.D."/>
            <person name="Anguizola F.J."/>
            <person name="Lleonart R."/>
        </authorList>
    </citation>
    <scope>NUCLEOTIDE SEQUENCE [LARGE SCALE GENOMIC DNA]</scope>
    <source>
        <strain evidence="9 10">MHOM/PA/94/PSC-1</strain>
    </source>
</reference>
<evidence type="ECO:0000256" key="1">
    <source>
        <dbReference type="ARBA" id="ARBA00004240"/>
    </source>
</evidence>
<dbReference type="PANTHER" id="PTHR20902:SF0">
    <property type="entry name" value="TRAFFICKING PROTEIN PARTICLE COMPLEX SUBUNIT 5"/>
    <property type="match status" value="1"/>
</dbReference>
<sequence>MRQRTVSIGKAASDQGGAAADLSSSEHTQVSLPAFSFFFSELCVRAYTFPTKVKNVEEVEARLTSLGVHVGTRLIMLSSVRDPVDLQRRPLTIDAVLKLLQEKLWARWFGRAASEIQRESNSDRFFLFDSDPIVLRHVHPSPDYIDSEGRWNVNYAGFMGGIIQGALQSMGFEAEVQTYHQPEPGKPHQSLFVIAFAKHVWERERKMRI</sequence>
<dbReference type="SUPFAM" id="SSF111126">
    <property type="entry name" value="Ligand-binding domain in the NO signalling and Golgi transport"/>
    <property type="match status" value="1"/>
</dbReference>
<proteinExistence type="inferred from homology"/>
<evidence type="ECO:0000256" key="2">
    <source>
        <dbReference type="ARBA" id="ARBA00004555"/>
    </source>
</evidence>
<keyword evidence="7" id="KW-0333">Golgi apparatus</keyword>
<dbReference type="RefSeq" id="XP_010702742.1">
    <property type="nucleotide sequence ID" value="XM_010704440.1"/>
</dbReference>
<keyword evidence="5" id="KW-0256">Endoplasmic reticulum</keyword>
<dbReference type="InterPro" id="IPR007194">
    <property type="entry name" value="TRAPP_component"/>
</dbReference>
<feature type="region of interest" description="Disordered" evidence="8">
    <location>
        <begin position="1"/>
        <end position="20"/>
    </location>
</feature>
<evidence type="ECO:0000256" key="6">
    <source>
        <dbReference type="ARBA" id="ARBA00022892"/>
    </source>
</evidence>
<name>A0A088SJE5_LEIPA</name>
<dbReference type="VEuPathDB" id="TriTrypDB:LPMP_343160"/>
<dbReference type="PANTHER" id="PTHR20902">
    <property type="entry name" value="41-2 PROTEIN ANTIGEN-RELATED"/>
    <property type="match status" value="1"/>
</dbReference>
<keyword evidence="10" id="KW-1185">Reference proteome</keyword>
<dbReference type="GO" id="GO:1990071">
    <property type="term" value="C:TRAPPII protein complex"/>
    <property type="evidence" value="ECO:0007669"/>
    <property type="project" value="TreeGrafter"/>
</dbReference>
<evidence type="ECO:0000313" key="10">
    <source>
        <dbReference type="Proteomes" id="UP000063063"/>
    </source>
</evidence>
<evidence type="ECO:0000256" key="5">
    <source>
        <dbReference type="ARBA" id="ARBA00022824"/>
    </source>
</evidence>
<dbReference type="GO" id="GO:0005783">
    <property type="term" value="C:endoplasmic reticulum"/>
    <property type="evidence" value="ECO:0007669"/>
    <property type="project" value="UniProtKB-SubCell"/>
</dbReference>
<keyword evidence="4" id="KW-0813">Transport</keyword>
<comment type="subcellular location">
    <subcellularLocation>
        <location evidence="1">Endoplasmic reticulum</location>
    </subcellularLocation>
    <subcellularLocation>
        <location evidence="2">Golgi apparatus</location>
    </subcellularLocation>
</comment>
<dbReference type="FunFam" id="3.30.1380.20:FF:000016">
    <property type="entry name" value="Transport protein particle (TRAPP) subunit, putative"/>
    <property type="match status" value="1"/>
</dbReference>
<dbReference type="OrthoDB" id="10254842at2759"/>
<dbReference type="GO" id="GO:1990072">
    <property type="term" value="C:TRAPPIII protein complex"/>
    <property type="evidence" value="ECO:0007669"/>
    <property type="project" value="TreeGrafter"/>
</dbReference>
<dbReference type="AlphaFoldDB" id="A0A088SJE5"/>
<evidence type="ECO:0000256" key="7">
    <source>
        <dbReference type="ARBA" id="ARBA00023034"/>
    </source>
</evidence>
<dbReference type="InterPro" id="IPR016696">
    <property type="entry name" value="TRAPP-I_su5"/>
</dbReference>
<keyword evidence="6" id="KW-0931">ER-Golgi transport</keyword>
<accession>A0A088SJE5</accession>
<dbReference type="GeneID" id="22578821"/>
<dbReference type="InterPro" id="IPR024096">
    <property type="entry name" value="NO_sig/Golgi_transp_ligand-bd"/>
</dbReference>
<evidence type="ECO:0000256" key="8">
    <source>
        <dbReference type="SAM" id="MobiDB-lite"/>
    </source>
</evidence>
<dbReference type="VEuPathDB" id="TriTrypDB:LPAL13_340038000"/>
<evidence type="ECO:0000313" key="9">
    <source>
        <dbReference type="EMBL" id="AIO01942.1"/>
    </source>
</evidence>
<dbReference type="GO" id="GO:0006888">
    <property type="term" value="P:endoplasmic reticulum to Golgi vesicle-mediated transport"/>
    <property type="evidence" value="ECO:0007669"/>
    <property type="project" value="TreeGrafter"/>
</dbReference>
<evidence type="ECO:0000256" key="3">
    <source>
        <dbReference type="ARBA" id="ARBA00006218"/>
    </source>
</evidence>
<gene>
    <name evidence="9" type="ORF">LPMP_343160</name>
</gene>
<dbReference type="Pfam" id="PF04051">
    <property type="entry name" value="TRAPP"/>
    <property type="match status" value="1"/>
</dbReference>
<comment type="similarity">
    <text evidence="3">Belongs to the TRAPP small subunits family. BET3 subfamily.</text>
</comment>
<dbReference type="CDD" id="cd14943">
    <property type="entry name" value="TRAPPC5_Trs31"/>
    <property type="match status" value="1"/>
</dbReference>
<dbReference type="Gene3D" id="3.30.1380.20">
    <property type="entry name" value="Trafficking protein particle complex subunit 3"/>
    <property type="match status" value="1"/>
</dbReference>
<dbReference type="Proteomes" id="UP000063063">
    <property type="component" value="Chromosome 34"/>
</dbReference>
<dbReference type="eggNOG" id="KOG3315">
    <property type="taxonomic scope" value="Eukaryota"/>
</dbReference>
<protein>
    <submittedName>
        <fullName evidence="9">Transport protein particle (TRAPP) subunit, putative</fullName>
    </submittedName>
</protein>
<dbReference type="EMBL" id="CP009403">
    <property type="protein sequence ID" value="AIO01942.1"/>
    <property type="molecule type" value="Genomic_DNA"/>
</dbReference>
<evidence type="ECO:0000256" key="4">
    <source>
        <dbReference type="ARBA" id="ARBA00022448"/>
    </source>
</evidence>
<dbReference type="GO" id="GO:1990070">
    <property type="term" value="C:TRAPPI protein complex"/>
    <property type="evidence" value="ECO:0007669"/>
    <property type="project" value="TreeGrafter"/>
</dbReference>
<dbReference type="KEGG" id="lpan:LPMP_343160"/>
<organism evidence="9 10">
    <name type="scientific">Leishmania panamensis</name>
    <dbReference type="NCBI Taxonomy" id="5679"/>
    <lineage>
        <taxon>Eukaryota</taxon>
        <taxon>Discoba</taxon>
        <taxon>Euglenozoa</taxon>
        <taxon>Kinetoplastea</taxon>
        <taxon>Metakinetoplastina</taxon>
        <taxon>Trypanosomatida</taxon>
        <taxon>Trypanosomatidae</taxon>
        <taxon>Leishmaniinae</taxon>
        <taxon>Leishmania</taxon>
        <taxon>Leishmania guyanensis species complex</taxon>
    </lineage>
</organism>